<proteinExistence type="predicted"/>
<feature type="transmembrane region" description="Helical" evidence="2">
    <location>
        <begin position="265"/>
        <end position="288"/>
    </location>
</feature>
<dbReference type="Proteomes" id="UP001419268">
    <property type="component" value="Unassembled WGS sequence"/>
</dbReference>
<reference evidence="3 4" key="1">
    <citation type="submission" date="2024-01" db="EMBL/GenBank/DDBJ databases">
        <title>Genome assemblies of Stephania.</title>
        <authorList>
            <person name="Yang L."/>
        </authorList>
    </citation>
    <scope>NUCLEOTIDE SEQUENCE [LARGE SCALE GENOMIC DNA]</scope>
    <source>
        <strain evidence="3">JXDWG</strain>
        <tissue evidence="3">Leaf</tissue>
    </source>
</reference>
<evidence type="ECO:0000313" key="3">
    <source>
        <dbReference type="EMBL" id="KAK9141178.1"/>
    </source>
</evidence>
<keyword evidence="2" id="KW-1133">Transmembrane helix</keyword>
<keyword evidence="2" id="KW-0812">Transmembrane</keyword>
<name>A0AAP0JVX4_9MAGN</name>
<organism evidence="3 4">
    <name type="scientific">Stephania cephalantha</name>
    <dbReference type="NCBI Taxonomy" id="152367"/>
    <lineage>
        <taxon>Eukaryota</taxon>
        <taxon>Viridiplantae</taxon>
        <taxon>Streptophyta</taxon>
        <taxon>Embryophyta</taxon>
        <taxon>Tracheophyta</taxon>
        <taxon>Spermatophyta</taxon>
        <taxon>Magnoliopsida</taxon>
        <taxon>Ranunculales</taxon>
        <taxon>Menispermaceae</taxon>
        <taxon>Menispermoideae</taxon>
        <taxon>Cissampelideae</taxon>
        <taxon>Stephania</taxon>
    </lineage>
</organism>
<sequence>MEGGGNCFNGKLDDSGYSSPVPLIGLYIAGGTLVCLLFILLDVIAGFRNRKRWIPCRFFPLNSVTLTLLSVAVKLPLDLTTSMPSALDQLSKLTGTSLLCICMAFFLPSLGLNTYSDCFTNMVALTIFVVTVVVNVCIQMHTGVIFLFRVQHIIILCCIIVLLIVLWHCAFDIHSQNEANIKAIKGKFTKGENNIFRGLKKCFLLSYNLNPQFMLCRNVVSNLVAALCAICSVLLLKVSFQSLVSKKLESCEGLVSDYKWSVRPIVVSQIITILAGAFIGIFRALTWLGHFDLKADSIIGKEAGDEEYIILRSSILFMSSLDYLAAAVKLGLRTIFKWISSFISVLIMLLYFCLEGCIALAKLCFCNVCKTNDENGKNNGEDLKEFKDLTHNELELRLVWWTLEKGVEDMKKLIHNGKTSSELAQLLSKTPLTSFPHEALIGMLKNHYNSARPGYQTSSLSIVLLVRIAAISIPSSLSESLLKAFSEVFEIVYFVDRQMSSSQLGHEENFKLAKSLWESRNFNKLLLSKIVKTIGKEAFETRPHLDQAIMVIQGLYEAMPSDYVWEELKLVTEFIQRSTQAHGSVEELYCYMEQLFVAMATEFLIQLPNAIFKYISESPVEEFEERVKCSLKLVSNMEQLEGLVQWSFPPGTAISHFISNEVPALDGDMLESGTGNTGTLSSTSTTRNEITREDV</sequence>
<feature type="transmembrane region" description="Helical" evidence="2">
    <location>
        <begin position="153"/>
        <end position="173"/>
    </location>
</feature>
<feature type="transmembrane region" description="Helical" evidence="2">
    <location>
        <begin position="24"/>
        <end position="47"/>
    </location>
</feature>
<feature type="transmembrane region" description="Helical" evidence="2">
    <location>
        <begin position="338"/>
        <end position="361"/>
    </location>
</feature>
<accession>A0AAP0JVX4</accession>
<keyword evidence="2" id="KW-0472">Membrane</keyword>
<feature type="compositionally biased region" description="Low complexity" evidence="1">
    <location>
        <begin position="672"/>
        <end position="686"/>
    </location>
</feature>
<evidence type="ECO:0000313" key="4">
    <source>
        <dbReference type="Proteomes" id="UP001419268"/>
    </source>
</evidence>
<dbReference type="PANTHER" id="PTHR35307">
    <property type="entry name" value="PROTEIN, PUTATIVE-RELATED"/>
    <property type="match status" value="1"/>
</dbReference>
<feature type="transmembrane region" description="Helical" evidence="2">
    <location>
        <begin position="122"/>
        <end position="147"/>
    </location>
</feature>
<gene>
    <name evidence="3" type="ORF">Scep_010859</name>
</gene>
<comment type="caution">
    <text evidence="3">The sequence shown here is derived from an EMBL/GenBank/DDBJ whole genome shotgun (WGS) entry which is preliminary data.</text>
</comment>
<evidence type="ECO:0000256" key="2">
    <source>
        <dbReference type="SAM" id="Phobius"/>
    </source>
</evidence>
<protein>
    <submittedName>
        <fullName evidence="3">Uncharacterized protein</fullName>
    </submittedName>
</protein>
<feature type="transmembrane region" description="Helical" evidence="2">
    <location>
        <begin position="219"/>
        <end position="240"/>
    </location>
</feature>
<dbReference type="PANTHER" id="PTHR35307:SF6">
    <property type="entry name" value="TRANSMEMBRANE PROTEIN"/>
    <property type="match status" value="1"/>
</dbReference>
<evidence type="ECO:0000256" key="1">
    <source>
        <dbReference type="SAM" id="MobiDB-lite"/>
    </source>
</evidence>
<dbReference type="EMBL" id="JBBNAG010000004">
    <property type="protein sequence ID" value="KAK9141178.1"/>
    <property type="molecule type" value="Genomic_DNA"/>
</dbReference>
<feature type="region of interest" description="Disordered" evidence="1">
    <location>
        <begin position="670"/>
        <end position="695"/>
    </location>
</feature>
<feature type="transmembrane region" description="Helical" evidence="2">
    <location>
        <begin position="89"/>
        <end position="110"/>
    </location>
</feature>
<feature type="transmembrane region" description="Helical" evidence="2">
    <location>
        <begin position="59"/>
        <end position="77"/>
    </location>
</feature>
<dbReference type="AlphaFoldDB" id="A0AAP0JVX4"/>
<keyword evidence="4" id="KW-1185">Reference proteome</keyword>